<organism evidence="2 3">
    <name type="scientific">Stieleria maiorica</name>
    <dbReference type="NCBI Taxonomy" id="2795974"/>
    <lineage>
        <taxon>Bacteria</taxon>
        <taxon>Pseudomonadati</taxon>
        <taxon>Planctomycetota</taxon>
        <taxon>Planctomycetia</taxon>
        <taxon>Pirellulales</taxon>
        <taxon>Pirellulaceae</taxon>
        <taxon>Stieleria</taxon>
    </lineage>
</organism>
<evidence type="ECO:0000313" key="3">
    <source>
        <dbReference type="Proteomes" id="UP000321353"/>
    </source>
</evidence>
<evidence type="ECO:0000256" key="1">
    <source>
        <dbReference type="SAM" id="MobiDB-lite"/>
    </source>
</evidence>
<sequence>MSINLRRIGVNSFVTEVSRQQGKVVQRHLGSYKNPFVRFIYRKSELQKALTKVLRMEMNAIRQECREIEQTMKLLEALMNHFFVFLRLADTRFKEPSPMSKPDAPGQATQPAATKPDRERIDEALKVLPAKYAFGKLCRRADAGDPEAIRRLDELIEQAPEILESTADLIRFAKQAVLSGISSDSIVFTKAMMARLQGIEDKIKAEHVEDPILGLMAEVVAISQLDAMRCALLALNGHENKSDADHIRKLADRSFRRFVGIQQTYQRLVRQSRSRRVISYSRKTK</sequence>
<dbReference type="Proteomes" id="UP000321353">
    <property type="component" value="Chromosome"/>
</dbReference>
<dbReference type="RefSeq" id="WP_147867387.1">
    <property type="nucleotide sequence ID" value="NZ_CP036264.1"/>
</dbReference>
<accession>A0A5B9MC14</accession>
<reference evidence="2 3" key="1">
    <citation type="submission" date="2019-02" db="EMBL/GenBank/DDBJ databases">
        <title>Planctomycetal bacteria perform biofilm scaping via a novel small molecule.</title>
        <authorList>
            <person name="Jeske O."/>
            <person name="Boedeker C."/>
            <person name="Wiegand S."/>
            <person name="Breitling P."/>
            <person name="Kallscheuer N."/>
            <person name="Jogler M."/>
            <person name="Rohde M."/>
            <person name="Petersen J."/>
            <person name="Medema M.H."/>
            <person name="Surup F."/>
            <person name="Jogler C."/>
        </authorList>
    </citation>
    <scope>NUCLEOTIDE SEQUENCE [LARGE SCALE GENOMIC DNA]</scope>
    <source>
        <strain evidence="2 3">Mal15</strain>
    </source>
</reference>
<dbReference type="KEGG" id="smam:Mal15_17900"/>
<feature type="region of interest" description="Disordered" evidence="1">
    <location>
        <begin position="95"/>
        <end position="116"/>
    </location>
</feature>
<protein>
    <submittedName>
        <fullName evidence="2">Uncharacterized protein</fullName>
    </submittedName>
</protein>
<proteinExistence type="predicted"/>
<dbReference type="EMBL" id="CP036264">
    <property type="protein sequence ID" value="QEF97746.1"/>
    <property type="molecule type" value="Genomic_DNA"/>
</dbReference>
<evidence type="ECO:0000313" key="2">
    <source>
        <dbReference type="EMBL" id="QEF97746.1"/>
    </source>
</evidence>
<dbReference type="AlphaFoldDB" id="A0A5B9MC14"/>
<gene>
    <name evidence="2" type="ORF">Mal15_17900</name>
</gene>
<keyword evidence="3" id="KW-1185">Reference proteome</keyword>
<name>A0A5B9MC14_9BACT</name>